<reference evidence="1 2" key="1">
    <citation type="submission" date="2013-04" db="EMBL/GenBank/DDBJ databases">
        <title>Oceanococcus atlanticus 22II-S10r2 Genome Sequencing.</title>
        <authorList>
            <person name="Lai Q."/>
            <person name="Li G."/>
            <person name="Shao Z."/>
        </authorList>
    </citation>
    <scope>NUCLEOTIDE SEQUENCE [LARGE SCALE GENOMIC DNA]</scope>
    <source>
        <strain evidence="1 2">22II-S10r2</strain>
    </source>
</reference>
<evidence type="ECO:0000313" key="2">
    <source>
        <dbReference type="Proteomes" id="UP000192342"/>
    </source>
</evidence>
<organism evidence="1 2">
    <name type="scientific">Oceanococcus atlanticus</name>
    <dbReference type="NCBI Taxonomy" id="1317117"/>
    <lineage>
        <taxon>Bacteria</taxon>
        <taxon>Pseudomonadati</taxon>
        <taxon>Pseudomonadota</taxon>
        <taxon>Gammaproteobacteria</taxon>
        <taxon>Chromatiales</taxon>
        <taxon>Oceanococcaceae</taxon>
        <taxon>Oceanococcus</taxon>
    </lineage>
</organism>
<dbReference type="AlphaFoldDB" id="A0A1Y1SAK1"/>
<gene>
    <name evidence="1" type="ORF">ATO7_14378</name>
</gene>
<comment type="caution">
    <text evidence="1">The sequence shown here is derived from an EMBL/GenBank/DDBJ whole genome shotgun (WGS) entry which is preliminary data.</text>
</comment>
<sequence length="141" mass="15486">MSSVLGLSYEPRQTIGLGFFYGSNGRDCTSIFQTVLAAVREHSEQISKDNIFPSPTYTLPKAIFVLGVGAYYINDGQDGPDKHLTIKACSASNTAAALFLAEVCRHIATDSPYMPPQFPSAEFPRYLDEKLAESATLQWEN</sequence>
<proteinExistence type="predicted"/>
<dbReference type="Proteomes" id="UP000192342">
    <property type="component" value="Unassembled WGS sequence"/>
</dbReference>
<protein>
    <submittedName>
        <fullName evidence="1">Uncharacterized protein</fullName>
    </submittedName>
</protein>
<accession>A0A1Y1SAK1</accession>
<keyword evidence="2" id="KW-1185">Reference proteome</keyword>
<evidence type="ECO:0000313" key="1">
    <source>
        <dbReference type="EMBL" id="ORE85416.1"/>
    </source>
</evidence>
<dbReference type="EMBL" id="AQQV01000004">
    <property type="protein sequence ID" value="ORE85416.1"/>
    <property type="molecule type" value="Genomic_DNA"/>
</dbReference>
<name>A0A1Y1SAK1_9GAMM</name>
<dbReference type="RefSeq" id="WP_158523221.1">
    <property type="nucleotide sequence ID" value="NZ_AQQV01000004.1"/>
</dbReference>